<dbReference type="GO" id="GO:0005739">
    <property type="term" value="C:mitochondrion"/>
    <property type="evidence" value="ECO:0007669"/>
    <property type="project" value="TreeGrafter"/>
</dbReference>
<dbReference type="Pfam" id="PF10558">
    <property type="entry name" value="MTP18"/>
    <property type="match status" value="1"/>
</dbReference>
<dbReference type="PANTHER" id="PTHR11001:SF2">
    <property type="entry name" value="MITOCHONDRIAL FISSION PROCESS PROTEIN 1"/>
    <property type="match status" value="1"/>
</dbReference>
<keyword evidence="6" id="KW-1185">Reference proteome</keyword>
<dbReference type="AlphaFoldDB" id="A0A1L7XRX9"/>
<feature type="compositionally biased region" description="Basic and acidic residues" evidence="4">
    <location>
        <begin position="1"/>
        <end position="10"/>
    </location>
</feature>
<evidence type="ECO:0000256" key="3">
    <source>
        <dbReference type="ARBA" id="ARBA00029631"/>
    </source>
</evidence>
<evidence type="ECO:0000313" key="6">
    <source>
        <dbReference type="Proteomes" id="UP000184330"/>
    </source>
</evidence>
<comment type="similarity">
    <text evidence="1">Belongs to the MTFP1 family.</text>
</comment>
<evidence type="ECO:0000256" key="2">
    <source>
        <dbReference type="ARBA" id="ARBA00017835"/>
    </source>
</evidence>
<dbReference type="PANTHER" id="PTHR11001">
    <property type="entry name" value="MITOCHONDRIAL FISSION PROCESS PROTEIN 1"/>
    <property type="match status" value="1"/>
</dbReference>
<evidence type="ECO:0000256" key="4">
    <source>
        <dbReference type="SAM" id="MobiDB-lite"/>
    </source>
</evidence>
<accession>A0A1L7XRX9</accession>
<reference evidence="5 6" key="1">
    <citation type="submission" date="2016-03" db="EMBL/GenBank/DDBJ databases">
        <authorList>
            <person name="Ploux O."/>
        </authorList>
    </citation>
    <scope>NUCLEOTIDE SEQUENCE [LARGE SCALE GENOMIC DNA]</scope>
    <source>
        <strain evidence="5 6">UAMH 11012</strain>
    </source>
</reference>
<dbReference type="GO" id="GO:0000266">
    <property type="term" value="P:mitochondrial fission"/>
    <property type="evidence" value="ECO:0007669"/>
    <property type="project" value="TreeGrafter"/>
</dbReference>
<proteinExistence type="inferred from homology"/>
<dbReference type="EMBL" id="FJOG01000047">
    <property type="protein sequence ID" value="CZR67739.1"/>
    <property type="molecule type" value="Genomic_DNA"/>
</dbReference>
<evidence type="ECO:0000313" key="5">
    <source>
        <dbReference type="EMBL" id="CZR67739.1"/>
    </source>
</evidence>
<organism evidence="5 6">
    <name type="scientific">Phialocephala subalpina</name>
    <dbReference type="NCBI Taxonomy" id="576137"/>
    <lineage>
        <taxon>Eukaryota</taxon>
        <taxon>Fungi</taxon>
        <taxon>Dikarya</taxon>
        <taxon>Ascomycota</taxon>
        <taxon>Pezizomycotina</taxon>
        <taxon>Leotiomycetes</taxon>
        <taxon>Helotiales</taxon>
        <taxon>Mollisiaceae</taxon>
        <taxon>Phialocephala</taxon>
        <taxon>Phialocephala fortinii species complex</taxon>
    </lineage>
</organism>
<feature type="region of interest" description="Disordered" evidence="4">
    <location>
        <begin position="1"/>
        <end position="25"/>
    </location>
</feature>
<name>A0A1L7XRX9_9HELO</name>
<evidence type="ECO:0000256" key="1">
    <source>
        <dbReference type="ARBA" id="ARBA00009224"/>
    </source>
</evidence>
<dbReference type="OrthoDB" id="424969at2759"/>
<dbReference type="InterPro" id="IPR019560">
    <property type="entry name" value="Mitochondrial_18_kDa_protein"/>
</dbReference>
<gene>
    <name evidence="5" type="ORF">PAC_17638</name>
</gene>
<feature type="region of interest" description="Disordered" evidence="4">
    <location>
        <begin position="253"/>
        <end position="289"/>
    </location>
</feature>
<dbReference type="Proteomes" id="UP000184330">
    <property type="component" value="Unassembled WGS sequence"/>
</dbReference>
<protein>
    <recommendedName>
        <fullName evidence="2">Mitochondrial fission process protein 1</fullName>
    </recommendedName>
    <alternativeName>
        <fullName evidence="3">Mitochondrial 18 kDa protein</fullName>
    </alternativeName>
</protein>
<feature type="compositionally biased region" description="Basic and acidic residues" evidence="4">
    <location>
        <begin position="265"/>
        <end position="289"/>
    </location>
</feature>
<sequence>MPGNDSDKSRGPPPTGLPEPEKLPPAFQKIIDKADNEDNFYDELYDGTAPQSTESSIRYAAYATRIRTALLSAQRYVAYTSDIGESFRPVAHPNLVRTAYGISWAYILGDVGHEGYKAYCSNQRTLHPELPREAAQERYNDAKTSIQTVADETGVSLTPNKVTPLNDYRTVMAQRAIFQSLASMGLPAFTIHSIVRYSGKALKNVKNTRIRTYGPIGLGLAAVPALPYLFDKPVEEAVEWVFHKGFETFGGKEAVGDAPSTGREQILEQKKRTAARKESEKEREFNYRN</sequence>